<dbReference type="Proteomes" id="UP000242525">
    <property type="component" value="Unassembled WGS sequence"/>
</dbReference>
<dbReference type="OrthoDB" id="10256906at2759"/>
<feature type="domain" description="DUF7076" evidence="6">
    <location>
        <begin position="548"/>
        <end position="658"/>
    </location>
</feature>
<dbReference type="GO" id="GO:0005829">
    <property type="term" value="C:cytosol"/>
    <property type="evidence" value="ECO:0007669"/>
    <property type="project" value="GOC"/>
</dbReference>
<dbReference type="Pfam" id="PF12584">
    <property type="entry name" value="TRAPPC10"/>
    <property type="match status" value="1"/>
</dbReference>
<evidence type="ECO:0000313" key="10">
    <source>
        <dbReference type="Proteomes" id="UP000242525"/>
    </source>
</evidence>
<keyword evidence="2" id="KW-0813">Transport</keyword>
<dbReference type="InterPro" id="IPR056916">
    <property type="entry name" value="NTS_TR130"/>
</dbReference>
<dbReference type="Pfam" id="PF24967">
    <property type="entry name" value="NTS_TR130"/>
    <property type="match status" value="1"/>
</dbReference>
<dbReference type="EMBL" id="CCBN010000003">
    <property type="protein sequence ID" value="CDO52503.1"/>
    <property type="molecule type" value="Genomic_DNA"/>
</dbReference>
<dbReference type="InterPro" id="IPR055505">
    <property type="entry name" value="DUF7077"/>
</dbReference>
<name>A0A0J9X4Z4_GEOCN</name>
<dbReference type="Pfam" id="PF23036">
    <property type="entry name" value="TRAPPC10_1st"/>
    <property type="match status" value="1"/>
</dbReference>
<dbReference type="PANTHER" id="PTHR13251:SF3">
    <property type="entry name" value="TRAFFICKING PROTEIN PARTICLE COMPLEX SUBUNIT 10"/>
    <property type="match status" value="1"/>
</dbReference>
<dbReference type="InterPro" id="IPR045126">
    <property type="entry name" value="TRAPPC10/Trs130"/>
</dbReference>
<protein>
    <submittedName>
        <fullName evidence="9">Similar to Saccharomyces cerevisiae YMR218C TRS130 One of 10 subunits of the transport protein particle (TRAPP) complex of the cis-Golgi</fullName>
    </submittedName>
</protein>
<feature type="domain" description="Trs130 NTS" evidence="8">
    <location>
        <begin position="323"/>
        <end position="516"/>
    </location>
</feature>
<evidence type="ECO:0000259" key="8">
    <source>
        <dbReference type="Pfam" id="PF24967"/>
    </source>
</evidence>
<gene>
    <name evidence="9" type="ORF">BN980_GECA03s02925g</name>
</gene>
<dbReference type="STRING" id="1173061.A0A0J9X4Z4"/>
<dbReference type="GO" id="GO:1990071">
    <property type="term" value="C:TRAPPII protein complex"/>
    <property type="evidence" value="ECO:0007669"/>
    <property type="project" value="InterPro"/>
</dbReference>
<dbReference type="InterPro" id="IPR022233">
    <property type="entry name" value="TRAPPC10/Trs130_C"/>
</dbReference>
<reference evidence="9" key="1">
    <citation type="submission" date="2014-03" db="EMBL/GenBank/DDBJ databases">
        <authorList>
            <person name="Casaregola S."/>
        </authorList>
    </citation>
    <scope>NUCLEOTIDE SEQUENCE [LARGE SCALE GENOMIC DNA]</scope>
    <source>
        <strain evidence="9">CLIB 918</strain>
    </source>
</reference>
<organism evidence="9 10">
    <name type="scientific">Geotrichum candidum</name>
    <name type="common">Oospora lactis</name>
    <name type="synonym">Dipodascus geotrichum</name>
    <dbReference type="NCBI Taxonomy" id="1173061"/>
    <lineage>
        <taxon>Eukaryota</taxon>
        <taxon>Fungi</taxon>
        <taxon>Dikarya</taxon>
        <taxon>Ascomycota</taxon>
        <taxon>Saccharomycotina</taxon>
        <taxon>Dipodascomycetes</taxon>
        <taxon>Dipodascales</taxon>
        <taxon>Dipodascaceae</taxon>
        <taxon>Geotrichum</taxon>
    </lineage>
</organism>
<evidence type="ECO:0000256" key="3">
    <source>
        <dbReference type="ARBA" id="ARBA00023034"/>
    </source>
</evidence>
<evidence type="ECO:0000256" key="2">
    <source>
        <dbReference type="ARBA" id="ARBA00022448"/>
    </source>
</evidence>
<dbReference type="AlphaFoldDB" id="A0A0J9X4Z4"/>
<evidence type="ECO:0000259" key="5">
    <source>
        <dbReference type="Pfam" id="PF23036"/>
    </source>
</evidence>
<accession>A0A0J9X4Z4</accession>
<dbReference type="InterPro" id="IPR055504">
    <property type="entry name" value="DUF7076"/>
</dbReference>
<dbReference type="GO" id="GO:0034498">
    <property type="term" value="P:early endosome to Golgi transport"/>
    <property type="evidence" value="ECO:0007669"/>
    <property type="project" value="TreeGrafter"/>
</dbReference>
<feature type="domain" description="TRAPPC10/Trs130 N-terminal" evidence="5">
    <location>
        <begin position="4"/>
        <end position="309"/>
    </location>
</feature>
<dbReference type="GO" id="GO:0006891">
    <property type="term" value="P:intra-Golgi vesicle-mediated transport"/>
    <property type="evidence" value="ECO:0007669"/>
    <property type="project" value="TreeGrafter"/>
</dbReference>
<evidence type="ECO:0000259" key="7">
    <source>
        <dbReference type="Pfam" id="PF23274"/>
    </source>
</evidence>
<dbReference type="PANTHER" id="PTHR13251">
    <property type="entry name" value="EPILEPSY HOLOPROSENCEPHALY CANDIDATE 1/TMEM1"/>
    <property type="match status" value="1"/>
</dbReference>
<dbReference type="Pfam" id="PF23274">
    <property type="entry name" value="DUF7077"/>
    <property type="match status" value="1"/>
</dbReference>
<evidence type="ECO:0000259" key="4">
    <source>
        <dbReference type="Pfam" id="PF12584"/>
    </source>
</evidence>
<dbReference type="InterPro" id="IPR056913">
    <property type="entry name" value="TRAPPC10/Trs130_N"/>
</dbReference>
<comment type="subcellular location">
    <subcellularLocation>
        <location evidence="1">Golgi apparatus</location>
    </subcellularLocation>
</comment>
<evidence type="ECO:0000259" key="6">
    <source>
        <dbReference type="Pfam" id="PF23273"/>
    </source>
</evidence>
<feature type="domain" description="DUF7077" evidence="7">
    <location>
        <begin position="673"/>
        <end position="793"/>
    </location>
</feature>
<keyword evidence="10" id="KW-1185">Reference proteome</keyword>
<dbReference type="Pfam" id="PF23273">
    <property type="entry name" value="DUF7076"/>
    <property type="match status" value="1"/>
</dbReference>
<proteinExistence type="predicted"/>
<evidence type="ECO:0000256" key="1">
    <source>
        <dbReference type="ARBA" id="ARBA00004555"/>
    </source>
</evidence>
<sequence length="1143" mass="130941">MVPQRPVLAYFDPFDVFSLLKRDLYDNLPLVNLHWNHPARPLRLIATLDVDIVEEKAKQALPPKHQLPGLSSTPYLKIIFIQCEDNDTYKASVRPIIREWLDNKVKYTRDPTEWIVVHYIPNGSKVFLGNRFTYGVFDKIKADFNNEQKIDRCIQLRQEYLSQIEYKEAWKELMSRVKDGVLYAFSQRIDLYQTEIVKLEAAKHILGWNFGKFFVMKEGLALSFERMNLFEDALAVYKELETLFDQMLEKKELTFFNSVGFDDIPVSSNKIQDLEKQRHDILSNDITLFDFQYYLFSRQAFLILCIAKVSSTSSITASKIGELYLQLRLFLTEMNVFLLSNQKPIQKVAEWSFGIVTEFEEAIRLVDNDCLMEVAEGWGELLLLKRDSLETLAASKGWHIDGIFTNVLLEHTLKSDYQISNTTLQSFLQTPGSFFAHYKQFTEEAYAQFDLTDRAETKDILSTQLALLNYQLENYAQAANLLENLPNSLNQQGWTLISTTLLEIYVKCLLKLDRDEDLFRSSLELLPHYLSLTKVEISELVATVERLSVKISHSVNLNNYFLVEISTQITNVSGSDLYRMNVTVRNQIPEEFSFDSAVLKLQNLNNSTNILSFSSDGFILHKSRSVVLKFTTNKFSSGEYRVFSLEFVKGKLIFSQNFIDSTPILISLFPTPQNFYSKFLVPKAVNLKERCIGLELTTGLQPVKKAVLRFKSFTVSLKLISMKATSTSELIPVSVAHGRPPIITVENVPASTSFQITVPYILEQDISSARLKAFIEYTNMNDEEFSYYVDQKISISLALSVSVQDFFRSSELFSKFTVSCGLEKDPVRILNANITGNTQSNIASPFHAEINDIAFPGGDVTYAFHIERNNKKPDINIELNIKYRRLKTECFMVVWKKIESILEGTEFEKFSILLYQYFCELSYNVIKYSYSGIVDLPSEFIHQLKPVDKFLSIDDRKALSDFLDSELKGHVFKCNLDDIENNGLISELIIPVSIPQAHFVFTVELVFPKNVDYFVGKPISATVNINSTQDWAPPPSECESELRSETFNYCMLSVQDSWTSSGKNKGRFSIPSNKAFSSNDSHYEFPLTLIPLKVGLLPAPKISIQVASQRLEELAPISVEIDYKNEYQTVLIVPEVNRVTLNF</sequence>
<keyword evidence="3" id="KW-0333">Golgi apparatus</keyword>
<comment type="caution">
    <text evidence="9">The sequence shown here is derived from an EMBL/GenBank/DDBJ whole genome shotgun (WGS) entry which is preliminary data.</text>
</comment>
<feature type="domain" description="TRAPPC10/Trs130 C-terminal" evidence="4">
    <location>
        <begin position="991"/>
        <end position="1133"/>
    </location>
</feature>
<evidence type="ECO:0000313" key="9">
    <source>
        <dbReference type="EMBL" id="CDO52503.1"/>
    </source>
</evidence>